<reference evidence="2" key="1">
    <citation type="submission" date="2020-10" db="EMBL/GenBank/DDBJ databases">
        <title>ChiBAC.</title>
        <authorList>
            <person name="Zenner C."/>
            <person name="Hitch T.C.A."/>
            <person name="Clavel T."/>
        </authorList>
    </citation>
    <scope>NUCLEOTIDE SEQUENCE</scope>
    <source>
        <strain evidence="2">DSM 107454</strain>
    </source>
</reference>
<dbReference type="EMBL" id="JADCKB010000013">
    <property type="protein sequence ID" value="MBE5040308.1"/>
    <property type="molecule type" value="Genomic_DNA"/>
</dbReference>
<protein>
    <submittedName>
        <fullName evidence="2">Uncharacterized protein</fullName>
    </submittedName>
</protein>
<feature type="transmembrane region" description="Helical" evidence="1">
    <location>
        <begin position="81"/>
        <end position="104"/>
    </location>
</feature>
<dbReference type="Proteomes" id="UP000806542">
    <property type="component" value="Unassembled WGS sequence"/>
</dbReference>
<name>A0A9D5LYF7_9FIRM</name>
<evidence type="ECO:0000256" key="1">
    <source>
        <dbReference type="SAM" id="Phobius"/>
    </source>
</evidence>
<keyword evidence="1" id="KW-1133">Transmembrane helix</keyword>
<accession>A0A9D5LYF7</accession>
<organism evidence="2 3">
    <name type="scientific">Ructibacterium gallinarum</name>
    <dbReference type="NCBI Taxonomy" id="2779355"/>
    <lineage>
        <taxon>Bacteria</taxon>
        <taxon>Bacillati</taxon>
        <taxon>Bacillota</taxon>
        <taxon>Clostridia</taxon>
        <taxon>Eubacteriales</taxon>
        <taxon>Oscillospiraceae</taxon>
        <taxon>Ructibacterium</taxon>
    </lineage>
</organism>
<proteinExistence type="predicted"/>
<keyword evidence="3" id="KW-1185">Reference proteome</keyword>
<sequence>MIKIGNTLILNGDKETDTTGIQLNGICLLTCGLSLRSTVTASSLSDDGFTYCLQRSIFTLEQNELSPQEFNVHWHKKPDDIYPYLALVTLLLLCGVPISLISCLEF</sequence>
<dbReference type="RefSeq" id="WP_226392858.1">
    <property type="nucleotide sequence ID" value="NZ_JADCKB010000013.1"/>
</dbReference>
<dbReference type="AlphaFoldDB" id="A0A9D5LYF7"/>
<gene>
    <name evidence="2" type="ORF">INF28_07510</name>
</gene>
<keyword evidence="1" id="KW-0812">Transmembrane</keyword>
<comment type="caution">
    <text evidence="2">The sequence shown here is derived from an EMBL/GenBank/DDBJ whole genome shotgun (WGS) entry which is preliminary data.</text>
</comment>
<evidence type="ECO:0000313" key="2">
    <source>
        <dbReference type="EMBL" id="MBE5040308.1"/>
    </source>
</evidence>
<keyword evidence="1" id="KW-0472">Membrane</keyword>
<evidence type="ECO:0000313" key="3">
    <source>
        <dbReference type="Proteomes" id="UP000806542"/>
    </source>
</evidence>